<proteinExistence type="predicted"/>
<dbReference type="Proteomes" id="UP001157006">
    <property type="component" value="Chromosome 6"/>
</dbReference>
<evidence type="ECO:0000313" key="2">
    <source>
        <dbReference type="Proteomes" id="UP001157006"/>
    </source>
</evidence>
<evidence type="ECO:0000313" key="1">
    <source>
        <dbReference type="EMBL" id="CAI8619153.1"/>
    </source>
</evidence>
<keyword evidence="2" id="KW-1185">Reference proteome</keyword>
<accession>A0AAV1BC12</accession>
<organism evidence="1 2">
    <name type="scientific">Vicia faba</name>
    <name type="common">Broad bean</name>
    <name type="synonym">Faba vulgaris</name>
    <dbReference type="NCBI Taxonomy" id="3906"/>
    <lineage>
        <taxon>Eukaryota</taxon>
        <taxon>Viridiplantae</taxon>
        <taxon>Streptophyta</taxon>
        <taxon>Embryophyta</taxon>
        <taxon>Tracheophyta</taxon>
        <taxon>Spermatophyta</taxon>
        <taxon>Magnoliopsida</taxon>
        <taxon>eudicotyledons</taxon>
        <taxon>Gunneridae</taxon>
        <taxon>Pentapetalae</taxon>
        <taxon>rosids</taxon>
        <taxon>fabids</taxon>
        <taxon>Fabales</taxon>
        <taxon>Fabaceae</taxon>
        <taxon>Papilionoideae</taxon>
        <taxon>50 kb inversion clade</taxon>
        <taxon>NPAAA clade</taxon>
        <taxon>Hologalegina</taxon>
        <taxon>IRL clade</taxon>
        <taxon>Fabeae</taxon>
        <taxon>Vicia</taxon>
    </lineage>
</organism>
<reference evidence="1 2" key="1">
    <citation type="submission" date="2023-01" db="EMBL/GenBank/DDBJ databases">
        <authorList>
            <person name="Kreplak J."/>
        </authorList>
    </citation>
    <scope>NUCLEOTIDE SEQUENCE [LARGE SCALE GENOMIC DNA]</scope>
</reference>
<dbReference type="AlphaFoldDB" id="A0AAV1BC12"/>
<sequence>MKKMKILEGLCRERGEIKDEGYPESKIGEVDGDAFRIVQPEKRFSGEFFCNFFLNPSLKAIMDWRIGYSEIDSVSNLFKVIGSETSVSIRNYYAVRNSAWSLDLL</sequence>
<dbReference type="EMBL" id="OX451741">
    <property type="protein sequence ID" value="CAI8619153.1"/>
    <property type="molecule type" value="Genomic_DNA"/>
</dbReference>
<protein>
    <submittedName>
        <fullName evidence="1">Uncharacterized protein</fullName>
    </submittedName>
</protein>
<name>A0AAV1BC12_VICFA</name>
<gene>
    <name evidence="1" type="ORF">VFH_VI156920</name>
</gene>